<dbReference type="AlphaFoldDB" id="A0A1L8EG84"/>
<evidence type="ECO:0000256" key="1">
    <source>
        <dbReference type="SAM" id="Phobius"/>
    </source>
</evidence>
<organism evidence="2">
    <name type="scientific">Haematobia irritans</name>
    <name type="common">Horn fly</name>
    <name type="synonym">Conops irritans</name>
    <dbReference type="NCBI Taxonomy" id="7368"/>
    <lineage>
        <taxon>Eukaryota</taxon>
        <taxon>Metazoa</taxon>
        <taxon>Ecdysozoa</taxon>
        <taxon>Arthropoda</taxon>
        <taxon>Hexapoda</taxon>
        <taxon>Insecta</taxon>
        <taxon>Pterygota</taxon>
        <taxon>Neoptera</taxon>
        <taxon>Endopterygota</taxon>
        <taxon>Diptera</taxon>
        <taxon>Brachycera</taxon>
        <taxon>Muscomorpha</taxon>
        <taxon>Muscoidea</taxon>
        <taxon>Muscidae</taxon>
        <taxon>Haematobia</taxon>
    </lineage>
</organism>
<keyword evidence="1" id="KW-0472">Membrane</keyword>
<reference evidence="2" key="1">
    <citation type="submission" date="2017-01" db="EMBL/GenBank/DDBJ databases">
        <title>An insight into the sialome and mialome of the horn fly, Haematobia irritans.</title>
        <authorList>
            <person name="Breijo M."/>
            <person name="Boiani M."/>
            <person name="Ures X."/>
            <person name="Rocha S."/>
            <person name="Sequeira M."/>
            <person name="Ribeiro J.M."/>
        </authorList>
    </citation>
    <scope>NUCLEOTIDE SEQUENCE</scope>
</reference>
<keyword evidence="1" id="KW-1133">Transmembrane helix</keyword>
<dbReference type="Pfam" id="PF15868">
    <property type="entry name" value="MBF2"/>
    <property type="match status" value="1"/>
</dbReference>
<name>A0A1L8EG84_HAEIR</name>
<accession>A0A1L8EG84</accession>
<keyword evidence="1" id="KW-0812">Transmembrane</keyword>
<evidence type="ECO:0000313" key="2">
    <source>
        <dbReference type="EMBL" id="JAV17698.1"/>
    </source>
</evidence>
<dbReference type="InterPro" id="IPR031734">
    <property type="entry name" value="MBF2"/>
</dbReference>
<sequence>MASNGVQSSAFFYFAIFLATAVFYGRDVSSLDIEHSGIVTVTNETRYFALNPNASRVLFNKEHYAKGNIIFSSGERIDGDRLILTYMDETQFTRNEDAEVLIRYPGENRKGLCVSCVQIYADVSTTACDTYFVDGGTGLDFCKILISCNQTSNLGYQIYMYGY</sequence>
<feature type="transmembrane region" description="Helical" evidence="1">
    <location>
        <begin position="6"/>
        <end position="25"/>
    </location>
</feature>
<proteinExistence type="predicted"/>
<dbReference type="EMBL" id="GFDG01001101">
    <property type="protein sequence ID" value="JAV17698.1"/>
    <property type="molecule type" value="Transcribed_RNA"/>
</dbReference>
<protein>
    <submittedName>
        <fullName evidence="2">Putative secreted protein</fullName>
    </submittedName>
</protein>